<dbReference type="AlphaFoldDB" id="A0AAV8XFW1"/>
<organism evidence="2 3">
    <name type="scientific">Rhamnusium bicolor</name>
    <dbReference type="NCBI Taxonomy" id="1586634"/>
    <lineage>
        <taxon>Eukaryota</taxon>
        <taxon>Metazoa</taxon>
        <taxon>Ecdysozoa</taxon>
        <taxon>Arthropoda</taxon>
        <taxon>Hexapoda</taxon>
        <taxon>Insecta</taxon>
        <taxon>Pterygota</taxon>
        <taxon>Neoptera</taxon>
        <taxon>Endopterygota</taxon>
        <taxon>Coleoptera</taxon>
        <taxon>Polyphaga</taxon>
        <taxon>Cucujiformia</taxon>
        <taxon>Chrysomeloidea</taxon>
        <taxon>Cerambycidae</taxon>
        <taxon>Lepturinae</taxon>
        <taxon>Rhagiini</taxon>
        <taxon>Rhamnusium</taxon>
    </lineage>
</organism>
<sequence length="91" mass="10311">MFKLCSGTGFTWNMKLYCGKHRDAGVSVPTNIVMQLSQKLLNSGRTVVTDNYYTSLELANKLLDNITHLLKTLRAYRSGNPKEVTTKEQEK</sequence>
<evidence type="ECO:0000259" key="1">
    <source>
        <dbReference type="Pfam" id="PF13843"/>
    </source>
</evidence>
<keyword evidence="3" id="KW-1185">Reference proteome</keyword>
<dbReference type="PANTHER" id="PTHR46599">
    <property type="entry name" value="PIGGYBAC TRANSPOSABLE ELEMENT-DERIVED PROTEIN 4"/>
    <property type="match status" value="1"/>
</dbReference>
<feature type="domain" description="PiggyBac transposable element-derived protein" evidence="1">
    <location>
        <begin position="2"/>
        <end position="89"/>
    </location>
</feature>
<comment type="caution">
    <text evidence="2">The sequence shown here is derived from an EMBL/GenBank/DDBJ whole genome shotgun (WGS) entry which is preliminary data.</text>
</comment>
<evidence type="ECO:0000313" key="3">
    <source>
        <dbReference type="Proteomes" id="UP001162156"/>
    </source>
</evidence>
<dbReference type="InterPro" id="IPR029526">
    <property type="entry name" value="PGBD"/>
</dbReference>
<dbReference type="PANTHER" id="PTHR46599:SF3">
    <property type="entry name" value="PIGGYBAC TRANSPOSABLE ELEMENT-DERIVED PROTEIN 4"/>
    <property type="match status" value="1"/>
</dbReference>
<proteinExistence type="predicted"/>
<dbReference type="EMBL" id="JANEYF010003324">
    <property type="protein sequence ID" value="KAJ8937320.1"/>
    <property type="molecule type" value="Genomic_DNA"/>
</dbReference>
<dbReference type="Proteomes" id="UP001162156">
    <property type="component" value="Unassembled WGS sequence"/>
</dbReference>
<evidence type="ECO:0000313" key="2">
    <source>
        <dbReference type="EMBL" id="KAJ8937320.1"/>
    </source>
</evidence>
<accession>A0AAV8XFW1</accession>
<name>A0AAV8XFW1_9CUCU</name>
<gene>
    <name evidence="2" type="ORF">NQ314_011959</name>
</gene>
<protein>
    <recommendedName>
        <fullName evidence="1">PiggyBac transposable element-derived protein domain-containing protein</fullName>
    </recommendedName>
</protein>
<dbReference type="Pfam" id="PF13843">
    <property type="entry name" value="DDE_Tnp_1_7"/>
    <property type="match status" value="1"/>
</dbReference>
<reference evidence="2" key="1">
    <citation type="journal article" date="2023" name="Insect Mol. Biol.">
        <title>Genome sequencing provides insights into the evolution of gene families encoding plant cell wall-degrading enzymes in longhorned beetles.</title>
        <authorList>
            <person name="Shin N.R."/>
            <person name="Okamura Y."/>
            <person name="Kirsch R."/>
            <person name="Pauchet Y."/>
        </authorList>
    </citation>
    <scope>NUCLEOTIDE SEQUENCE</scope>
    <source>
        <strain evidence="2">RBIC_L_NR</strain>
    </source>
</reference>